<dbReference type="EMBL" id="CAADFH010000035">
    <property type="protein sequence ID" value="VFJ93862.1"/>
    <property type="molecule type" value="Genomic_DNA"/>
</dbReference>
<organism evidence="3">
    <name type="scientific">Candidatus Kentrum sp. LFY</name>
    <dbReference type="NCBI Taxonomy" id="2126342"/>
    <lineage>
        <taxon>Bacteria</taxon>
        <taxon>Pseudomonadati</taxon>
        <taxon>Pseudomonadota</taxon>
        <taxon>Gammaproteobacteria</taxon>
        <taxon>Candidatus Kentrum</taxon>
    </lineage>
</organism>
<feature type="chain" id="PRO_5019331734" evidence="2">
    <location>
        <begin position="24"/>
        <end position="113"/>
    </location>
</feature>
<feature type="signal peptide" evidence="2">
    <location>
        <begin position="1"/>
        <end position="23"/>
    </location>
</feature>
<protein>
    <submittedName>
        <fullName evidence="3">SmpA / OmlA family protein</fullName>
    </submittedName>
</protein>
<evidence type="ECO:0000256" key="1">
    <source>
        <dbReference type="ARBA" id="ARBA00022729"/>
    </source>
</evidence>
<proteinExistence type="predicted"/>
<keyword evidence="1 2" id="KW-0732">Signal</keyword>
<evidence type="ECO:0000313" key="3">
    <source>
        <dbReference type="EMBL" id="VFJ93862.1"/>
    </source>
</evidence>
<name>A0A450UMV0_9GAMM</name>
<reference evidence="3" key="1">
    <citation type="submission" date="2019-02" db="EMBL/GenBank/DDBJ databases">
        <authorList>
            <person name="Gruber-Vodicka R. H."/>
            <person name="Seah K. B. B."/>
        </authorList>
    </citation>
    <scope>NUCLEOTIDE SEQUENCE</scope>
    <source>
        <strain evidence="3">BECK_M6</strain>
    </source>
</reference>
<evidence type="ECO:0000256" key="2">
    <source>
        <dbReference type="SAM" id="SignalP"/>
    </source>
</evidence>
<gene>
    <name evidence="3" type="ORF">BECKLFY1418A_GA0070994_10351</name>
</gene>
<dbReference type="InterPro" id="IPR037873">
    <property type="entry name" value="BamE-like"/>
</dbReference>
<dbReference type="Gene3D" id="3.30.1450.10">
    <property type="match status" value="1"/>
</dbReference>
<dbReference type="PROSITE" id="PS51257">
    <property type="entry name" value="PROKAR_LIPOPROTEIN"/>
    <property type="match status" value="1"/>
</dbReference>
<accession>A0A450UMV0</accession>
<dbReference type="AlphaFoldDB" id="A0A450UMV0"/>
<sequence>MQRQIRHFVVLAMITLSAGCAVSKGQAFDVSYVNKIEPGMTTKADIRKNLGEPHSTTLSSKTEVWTYQHFRGGSFFENVKGVYGAAPIKAEIDTLEIFFKGDIVKDYSFKRDR</sequence>